<dbReference type="GO" id="GO:0005524">
    <property type="term" value="F:ATP binding"/>
    <property type="evidence" value="ECO:0007669"/>
    <property type="project" value="UniProtKB-KW"/>
</dbReference>
<dbReference type="RefSeq" id="WP_158067771.1">
    <property type="nucleotide sequence ID" value="NZ_CP042829.1"/>
</dbReference>
<dbReference type="PANTHER" id="PTHR45772:SF8">
    <property type="entry name" value="HIGH-AFFINITY BRANCHED-CHAIN AMINO ACID TRANSPORT ATP-BINDING PROTEIN"/>
    <property type="match status" value="1"/>
</dbReference>
<keyword evidence="6" id="KW-1185">Reference proteome</keyword>
<dbReference type="SUPFAM" id="SSF52540">
    <property type="entry name" value="P-loop containing nucleoside triphosphate hydrolases"/>
    <property type="match status" value="1"/>
</dbReference>
<evidence type="ECO:0000256" key="3">
    <source>
        <dbReference type="ARBA" id="ARBA00022840"/>
    </source>
</evidence>
<dbReference type="SMART" id="SM00382">
    <property type="entry name" value="AAA"/>
    <property type="match status" value="1"/>
</dbReference>
<evidence type="ECO:0000313" key="6">
    <source>
        <dbReference type="Proteomes" id="UP000326331"/>
    </source>
</evidence>
<gene>
    <name evidence="5" type="ORF">Tbon_11130</name>
</gene>
<dbReference type="Pfam" id="PF00005">
    <property type="entry name" value="ABC_tran"/>
    <property type="match status" value="1"/>
</dbReference>
<dbReference type="PROSITE" id="PS50893">
    <property type="entry name" value="ABC_TRANSPORTER_2"/>
    <property type="match status" value="1"/>
</dbReference>
<dbReference type="InterPro" id="IPR003593">
    <property type="entry name" value="AAA+_ATPase"/>
</dbReference>
<name>A0ABX6C3G9_9CHLR</name>
<evidence type="ECO:0000313" key="5">
    <source>
        <dbReference type="EMBL" id="QFG03822.1"/>
    </source>
</evidence>
<reference evidence="5 6" key="1">
    <citation type="submission" date="2019-08" db="EMBL/GenBank/DDBJ databases">
        <authorList>
            <person name="Toschakov S.V."/>
        </authorList>
    </citation>
    <scope>NUCLEOTIDE SEQUENCE [LARGE SCALE GENOMIC DNA]</scope>
    <source>
        <strain evidence="5 6">3753O</strain>
    </source>
</reference>
<keyword evidence="1" id="KW-0813">Transport</keyword>
<reference evidence="5 6" key="2">
    <citation type="submission" date="2019-10" db="EMBL/GenBank/DDBJ databases">
        <title>Thermopilla bonchosmolovskayae gen. nov., sp. nov., a moderately thermophilic Chloroflexi bacterium from a Chukotka hot spring (Arctic, Russia), representing a novel classis Thermopillaia, which include previously uncultivated lineage OLB14.</title>
        <authorList>
            <person name="Kochetkova T.V."/>
            <person name="Zayulina K.S."/>
            <person name="Zhigarkov V.S."/>
            <person name="Minaev N.V."/>
            <person name="Novikov A."/>
            <person name="Toshchakov S.V."/>
            <person name="Elcheninov A.G."/>
            <person name="Kublanov I.V."/>
        </authorList>
    </citation>
    <scope>NUCLEOTIDE SEQUENCE [LARGE SCALE GENOMIC DNA]</scope>
    <source>
        <strain evidence="5 6">3753O</strain>
    </source>
</reference>
<dbReference type="Proteomes" id="UP000326331">
    <property type="component" value="Chromosome"/>
</dbReference>
<accession>A0ABX6C3G9</accession>
<dbReference type="PANTHER" id="PTHR45772">
    <property type="entry name" value="CONSERVED COMPONENT OF ABC TRANSPORTER FOR NATURAL AMINO ACIDS-RELATED"/>
    <property type="match status" value="1"/>
</dbReference>
<organism evidence="5 6">
    <name type="scientific">Tepidiforma bonchosmolovskayae</name>
    <dbReference type="NCBI Taxonomy" id="2601677"/>
    <lineage>
        <taxon>Bacteria</taxon>
        <taxon>Bacillati</taxon>
        <taxon>Chloroflexota</taxon>
        <taxon>Tepidiformia</taxon>
        <taxon>Tepidiformales</taxon>
        <taxon>Tepidiformaceae</taxon>
        <taxon>Tepidiforma</taxon>
    </lineage>
</organism>
<dbReference type="InterPro" id="IPR027417">
    <property type="entry name" value="P-loop_NTPase"/>
</dbReference>
<keyword evidence="2" id="KW-0547">Nucleotide-binding</keyword>
<evidence type="ECO:0000256" key="1">
    <source>
        <dbReference type="ARBA" id="ARBA00022448"/>
    </source>
</evidence>
<proteinExistence type="predicted"/>
<keyword evidence="3 5" id="KW-0067">ATP-binding</keyword>
<dbReference type="InterPro" id="IPR051120">
    <property type="entry name" value="ABC_AA/LPS_Transport"/>
</dbReference>
<dbReference type="InterPro" id="IPR003439">
    <property type="entry name" value="ABC_transporter-like_ATP-bd"/>
</dbReference>
<evidence type="ECO:0000259" key="4">
    <source>
        <dbReference type="PROSITE" id="PS50893"/>
    </source>
</evidence>
<evidence type="ECO:0000256" key="2">
    <source>
        <dbReference type="ARBA" id="ARBA00022741"/>
    </source>
</evidence>
<feature type="domain" description="ABC transporter" evidence="4">
    <location>
        <begin position="6"/>
        <end position="267"/>
    </location>
</feature>
<dbReference type="CDD" id="cd03219">
    <property type="entry name" value="ABC_Mj1267_LivG_branched"/>
    <property type="match status" value="1"/>
</dbReference>
<sequence>MSDAILKIEQLCVSFDGFPVLDNLDLVVARGELRFLIGPNGAGKTTLMDVISGKVRARSGRVLFDPTVPASGDPYPPSVEIHGEIRFEGLELSRMREDAIVRAGIARKFQTPSVFNSLSVAENVAVAASYRDRFFRQLMPPSAGRRERVRDALAQVGLLERAGVHAGALSHGERQWLEIAMLLVQSPRIMLLDEPIAGMTKQERERTGELLHRLAGAHTIIITEHDMDFVRQYARTVTVLHMGQVLREGPIDEIQQDPVVREVYLGRQKVHAGDAA</sequence>
<dbReference type="EMBL" id="CP042829">
    <property type="protein sequence ID" value="QFG03822.1"/>
    <property type="molecule type" value="Genomic_DNA"/>
</dbReference>
<protein>
    <submittedName>
        <fullName evidence="5">ATP-binding cassette domain-containing protein</fullName>
    </submittedName>
</protein>
<dbReference type="Gene3D" id="3.40.50.300">
    <property type="entry name" value="P-loop containing nucleotide triphosphate hydrolases"/>
    <property type="match status" value="1"/>
</dbReference>